<accession>A0A5B7JNL8</accession>
<feature type="region of interest" description="Disordered" evidence="1">
    <location>
        <begin position="1"/>
        <end position="26"/>
    </location>
</feature>
<keyword evidence="2" id="KW-1133">Transmembrane helix</keyword>
<dbReference type="AlphaFoldDB" id="A0A5B7JNL8"/>
<reference evidence="3 4" key="1">
    <citation type="submission" date="2019-05" db="EMBL/GenBank/DDBJ databases">
        <title>Another draft genome of Portunus trituberculatus and its Hox gene families provides insights of decapod evolution.</title>
        <authorList>
            <person name="Jeong J.-H."/>
            <person name="Song I."/>
            <person name="Kim S."/>
            <person name="Choi T."/>
            <person name="Kim D."/>
            <person name="Ryu S."/>
            <person name="Kim W."/>
        </authorList>
    </citation>
    <scope>NUCLEOTIDE SEQUENCE [LARGE SCALE GENOMIC DNA]</scope>
    <source>
        <tissue evidence="3">Muscle</tissue>
    </source>
</reference>
<evidence type="ECO:0000256" key="2">
    <source>
        <dbReference type="SAM" id="Phobius"/>
    </source>
</evidence>
<organism evidence="3 4">
    <name type="scientific">Portunus trituberculatus</name>
    <name type="common">Swimming crab</name>
    <name type="synonym">Neptunus trituberculatus</name>
    <dbReference type="NCBI Taxonomy" id="210409"/>
    <lineage>
        <taxon>Eukaryota</taxon>
        <taxon>Metazoa</taxon>
        <taxon>Ecdysozoa</taxon>
        <taxon>Arthropoda</taxon>
        <taxon>Crustacea</taxon>
        <taxon>Multicrustacea</taxon>
        <taxon>Malacostraca</taxon>
        <taxon>Eumalacostraca</taxon>
        <taxon>Eucarida</taxon>
        <taxon>Decapoda</taxon>
        <taxon>Pleocyemata</taxon>
        <taxon>Brachyura</taxon>
        <taxon>Eubrachyura</taxon>
        <taxon>Portunoidea</taxon>
        <taxon>Portunidae</taxon>
        <taxon>Portuninae</taxon>
        <taxon>Portunus</taxon>
    </lineage>
</organism>
<name>A0A5B7JNL8_PORTR</name>
<feature type="compositionally biased region" description="Polar residues" evidence="1">
    <location>
        <begin position="12"/>
        <end position="26"/>
    </location>
</feature>
<feature type="transmembrane region" description="Helical" evidence="2">
    <location>
        <begin position="75"/>
        <end position="95"/>
    </location>
</feature>
<gene>
    <name evidence="3" type="ORF">E2C01_091449</name>
</gene>
<evidence type="ECO:0000256" key="1">
    <source>
        <dbReference type="SAM" id="MobiDB-lite"/>
    </source>
</evidence>
<keyword evidence="2" id="KW-0812">Transmembrane</keyword>
<evidence type="ECO:0000313" key="4">
    <source>
        <dbReference type="Proteomes" id="UP000324222"/>
    </source>
</evidence>
<comment type="caution">
    <text evidence="3">The sequence shown here is derived from an EMBL/GenBank/DDBJ whole genome shotgun (WGS) entry which is preliminary data.</text>
</comment>
<dbReference type="EMBL" id="VSRR010105025">
    <property type="protein sequence ID" value="MPC96205.1"/>
    <property type="molecule type" value="Genomic_DNA"/>
</dbReference>
<evidence type="ECO:0000313" key="3">
    <source>
        <dbReference type="EMBL" id="MPC96205.1"/>
    </source>
</evidence>
<protein>
    <submittedName>
        <fullName evidence="3">Uncharacterized protein</fullName>
    </submittedName>
</protein>
<proteinExistence type="predicted"/>
<feature type="transmembrane region" description="Helical" evidence="2">
    <location>
        <begin position="101"/>
        <end position="120"/>
    </location>
</feature>
<keyword evidence="4" id="KW-1185">Reference proteome</keyword>
<sequence length="154" mass="16495">MKEQDEALWARRTTTTGPSSPDNSSPTRSPLSCSVCHCAFDTHLPAWFHRLKGCVSLLVQLYTAQESKLPGNLQIFFLNTGTLLPALTCTCVPGLSHLVESPPLCSVFILLLFFLSALVFPGVVKVNPAAACQGGPLEGCLKPTGRVGQKLGQE</sequence>
<keyword evidence="2" id="KW-0472">Membrane</keyword>
<dbReference type="Proteomes" id="UP000324222">
    <property type="component" value="Unassembled WGS sequence"/>
</dbReference>